<keyword evidence="6" id="KW-1133">Transmembrane helix</keyword>
<feature type="active site" evidence="4">
    <location>
        <position position="83"/>
    </location>
</feature>
<dbReference type="KEGG" id="saes:HBH39_12255"/>
<evidence type="ECO:0000256" key="2">
    <source>
        <dbReference type="ARBA" id="ARBA00022559"/>
    </source>
</evidence>
<dbReference type="GO" id="GO:0034599">
    <property type="term" value="P:cellular response to oxidative stress"/>
    <property type="evidence" value="ECO:0007669"/>
    <property type="project" value="TreeGrafter"/>
</dbReference>
<keyword evidence="2 5" id="KW-0575">Peroxidase</keyword>
<protein>
    <recommendedName>
        <fullName evidence="5">Glutathione peroxidase</fullName>
    </recommendedName>
</protein>
<dbReference type="PANTHER" id="PTHR11592">
    <property type="entry name" value="GLUTATHIONE PEROXIDASE"/>
    <property type="match status" value="1"/>
</dbReference>
<dbReference type="PROSITE" id="PS51352">
    <property type="entry name" value="THIOREDOXIN_2"/>
    <property type="match status" value="1"/>
</dbReference>
<gene>
    <name evidence="8" type="ORF">HBH39_12255</name>
</gene>
<feature type="transmembrane region" description="Helical" evidence="6">
    <location>
        <begin position="20"/>
        <end position="39"/>
    </location>
</feature>
<dbReference type="InterPro" id="IPR000889">
    <property type="entry name" value="Glutathione_peroxidase"/>
</dbReference>
<feature type="domain" description="Thioredoxin" evidence="7">
    <location>
        <begin position="35"/>
        <end position="202"/>
    </location>
</feature>
<organism evidence="8 9">
    <name type="scientific">Shewanella aestuarii</name>
    <dbReference type="NCBI Taxonomy" id="1028752"/>
    <lineage>
        <taxon>Bacteria</taxon>
        <taxon>Pseudomonadati</taxon>
        <taxon>Pseudomonadota</taxon>
        <taxon>Gammaproteobacteria</taxon>
        <taxon>Alteromonadales</taxon>
        <taxon>Shewanellaceae</taxon>
        <taxon>Shewanella</taxon>
    </lineage>
</organism>
<dbReference type="PROSITE" id="PS51355">
    <property type="entry name" value="GLUTATHIONE_PEROXID_3"/>
    <property type="match status" value="1"/>
</dbReference>
<dbReference type="SUPFAM" id="SSF52833">
    <property type="entry name" value="Thioredoxin-like"/>
    <property type="match status" value="1"/>
</dbReference>
<keyword evidence="6" id="KW-0472">Membrane</keyword>
<dbReference type="PANTHER" id="PTHR11592:SF44">
    <property type="entry name" value="GLUTATHIONE PEROXIDASE"/>
    <property type="match status" value="1"/>
</dbReference>
<comment type="similarity">
    <text evidence="1 5">Belongs to the glutathione peroxidase family.</text>
</comment>
<sequence length="203" mass="22443">MSTLAELTTTQTQSRPSRNFMTYLSLIGLVMVGGAIYSANANAASCPDYLNVEARKLHSQENINLCELTEGKTVLIVNTASNCGFTPQFEALESVHQQYKDKGLVVIGFPSDDFFQEEKDEAKTADVCFINYGVTFTMVATSAVRGSDVNSVFAYLNEKSAAPKWNFYKYLVSADGETVTQFNSRVKPDSEQLKEAIEKELNL</sequence>
<evidence type="ECO:0000256" key="3">
    <source>
        <dbReference type="ARBA" id="ARBA00023002"/>
    </source>
</evidence>
<dbReference type="PIRSF" id="PIRSF000303">
    <property type="entry name" value="Glutathion_perox"/>
    <property type="match status" value="1"/>
</dbReference>
<proteinExistence type="inferred from homology"/>
<dbReference type="CDD" id="cd00340">
    <property type="entry name" value="GSH_Peroxidase"/>
    <property type="match status" value="1"/>
</dbReference>
<keyword evidence="6" id="KW-0812">Transmembrane</keyword>
<evidence type="ECO:0000259" key="7">
    <source>
        <dbReference type="PROSITE" id="PS51352"/>
    </source>
</evidence>
<dbReference type="InterPro" id="IPR029759">
    <property type="entry name" value="GPX_AS"/>
</dbReference>
<evidence type="ECO:0000256" key="4">
    <source>
        <dbReference type="PIRSR" id="PIRSR000303-1"/>
    </source>
</evidence>
<dbReference type="InterPro" id="IPR036249">
    <property type="entry name" value="Thioredoxin-like_sf"/>
</dbReference>
<dbReference type="InterPro" id="IPR013766">
    <property type="entry name" value="Thioredoxin_domain"/>
</dbReference>
<dbReference type="Proteomes" id="UP000502608">
    <property type="component" value="Chromosome"/>
</dbReference>
<dbReference type="Gene3D" id="3.40.30.10">
    <property type="entry name" value="Glutaredoxin"/>
    <property type="match status" value="1"/>
</dbReference>
<evidence type="ECO:0000313" key="9">
    <source>
        <dbReference type="Proteomes" id="UP000502608"/>
    </source>
</evidence>
<dbReference type="EMBL" id="CP050313">
    <property type="protein sequence ID" value="QIR15163.1"/>
    <property type="molecule type" value="Genomic_DNA"/>
</dbReference>
<dbReference type="PROSITE" id="PS00460">
    <property type="entry name" value="GLUTATHIONE_PEROXID_1"/>
    <property type="match status" value="1"/>
</dbReference>
<dbReference type="GO" id="GO:0004601">
    <property type="term" value="F:peroxidase activity"/>
    <property type="evidence" value="ECO:0007669"/>
    <property type="project" value="UniProtKB-KW"/>
</dbReference>
<name>A0A6G9QM26_9GAMM</name>
<evidence type="ECO:0000256" key="6">
    <source>
        <dbReference type="SAM" id="Phobius"/>
    </source>
</evidence>
<keyword evidence="9" id="KW-1185">Reference proteome</keyword>
<dbReference type="AlphaFoldDB" id="A0A6G9QM26"/>
<dbReference type="Pfam" id="PF00255">
    <property type="entry name" value="GSHPx"/>
    <property type="match status" value="1"/>
</dbReference>
<accession>A0A6G9QM26</accession>
<reference evidence="8 9" key="1">
    <citation type="submission" date="2020-03" db="EMBL/GenBank/DDBJ databases">
        <title>Complete genome sequence of Shewanella sp.</title>
        <authorList>
            <person name="Kim Y.-S."/>
            <person name="Kim S.-J."/>
            <person name="Jung H.-K."/>
            <person name="Kim K.-H."/>
        </authorList>
    </citation>
    <scope>NUCLEOTIDE SEQUENCE [LARGE SCALE GENOMIC DNA]</scope>
    <source>
        <strain evidence="8 9">PN3F2</strain>
    </source>
</reference>
<evidence type="ECO:0000256" key="1">
    <source>
        <dbReference type="ARBA" id="ARBA00006926"/>
    </source>
</evidence>
<evidence type="ECO:0000313" key="8">
    <source>
        <dbReference type="EMBL" id="QIR15163.1"/>
    </source>
</evidence>
<evidence type="ECO:0000256" key="5">
    <source>
        <dbReference type="RuleBase" id="RU000499"/>
    </source>
</evidence>
<keyword evidence="3 5" id="KW-0560">Oxidoreductase</keyword>
<dbReference type="PRINTS" id="PR01011">
    <property type="entry name" value="GLUTPROXDASE"/>
</dbReference>